<accession>A0A919G3A6</accession>
<dbReference type="RefSeq" id="WP_190213145.1">
    <property type="nucleotide sequence ID" value="NZ_BNBO01000032.1"/>
</dbReference>
<evidence type="ECO:0000256" key="6">
    <source>
        <dbReference type="SAM" id="MobiDB-lite"/>
    </source>
</evidence>
<dbReference type="GO" id="GO:0008324">
    <property type="term" value="F:monoatomic cation transmembrane transporter activity"/>
    <property type="evidence" value="ECO:0007669"/>
    <property type="project" value="InterPro"/>
</dbReference>
<evidence type="ECO:0000256" key="7">
    <source>
        <dbReference type="SAM" id="Phobius"/>
    </source>
</evidence>
<feature type="compositionally biased region" description="Gly residues" evidence="6">
    <location>
        <begin position="334"/>
        <end position="347"/>
    </location>
</feature>
<evidence type="ECO:0000256" key="3">
    <source>
        <dbReference type="ARBA" id="ARBA00022692"/>
    </source>
</evidence>
<keyword evidence="4 7" id="KW-1133">Transmembrane helix</keyword>
<dbReference type="InterPro" id="IPR036837">
    <property type="entry name" value="Cation_efflux_CTD_sf"/>
</dbReference>
<feature type="transmembrane region" description="Helical" evidence="7">
    <location>
        <begin position="181"/>
        <end position="202"/>
    </location>
</feature>
<dbReference type="Proteomes" id="UP000617734">
    <property type="component" value="Unassembled WGS sequence"/>
</dbReference>
<dbReference type="NCBIfam" id="TIGR01297">
    <property type="entry name" value="CDF"/>
    <property type="match status" value="1"/>
</dbReference>
<dbReference type="Gene3D" id="1.20.1510.10">
    <property type="entry name" value="Cation efflux protein transmembrane domain"/>
    <property type="match status" value="1"/>
</dbReference>
<keyword evidence="5 7" id="KW-0472">Membrane</keyword>
<dbReference type="InterPro" id="IPR040177">
    <property type="entry name" value="SLC30A9"/>
</dbReference>
<organism evidence="9 10">
    <name type="scientific">Kitasatospora indigofera</name>
    <dbReference type="NCBI Taxonomy" id="67307"/>
    <lineage>
        <taxon>Bacteria</taxon>
        <taxon>Bacillati</taxon>
        <taxon>Actinomycetota</taxon>
        <taxon>Actinomycetes</taxon>
        <taxon>Kitasatosporales</taxon>
        <taxon>Streptomycetaceae</taxon>
        <taxon>Kitasatospora</taxon>
    </lineage>
</organism>
<keyword evidence="2" id="KW-0813">Transport</keyword>
<evidence type="ECO:0000313" key="9">
    <source>
        <dbReference type="EMBL" id="GHH77136.1"/>
    </source>
</evidence>
<dbReference type="EMBL" id="BNBO01000032">
    <property type="protein sequence ID" value="GHH77136.1"/>
    <property type="molecule type" value="Genomic_DNA"/>
</dbReference>
<evidence type="ECO:0000256" key="5">
    <source>
        <dbReference type="ARBA" id="ARBA00023136"/>
    </source>
</evidence>
<dbReference type="InterPro" id="IPR027469">
    <property type="entry name" value="Cation_efflux_TMD_sf"/>
</dbReference>
<keyword evidence="3 7" id="KW-0812">Transmembrane</keyword>
<reference evidence="9" key="2">
    <citation type="submission" date="2020-09" db="EMBL/GenBank/DDBJ databases">
        <authorList>
            <person name="Sun Q."/>
            <person name="Ohkuma M."/>
        </authorList>
    </citation>
    <scope>NUCLEOTIDE SEQUENCE</scope>
    <source>
        <strain evidence="9">JCM 4646</strain>
    </source>
</reference>
<dbReference type="GeneID" id="95355372"/>
<dbReference type="SUPFAM" id="SSF160240">
    <property type="entry name" value="Cation efflux protein cytoplasmic domain-like"/>
    <property type="match status" value="1"/>
</dbReference>
<feature type="region of interest" description="Disordered" evidence="6">
    <location>
        <begin position="323"/>
        <end position="347"/>
    </location>
</feature>
<name>A0A919G3A6_9ACTN</name>
<proteinExistence type="predicted"/>
<feature type="region of interest" description="Disordered" evidence="6">
    <location>
        <begin position="1"/>
        <end position="26"/>
    </location>
</feature>
<keyword evidence="10" id="KW-1185">Reference proteome</keyword>
<feature type="domain" description="Cation efflux protein transmembrane" evidence="8">
    <location>
        <begin position="32"/>
        <end position="243"/>
    </location>
</feature>
<evidence type="ECO:0000256" key="1">
    <source>
        <dbReference type="ARBA" id="ARBA00004141"/>
    </source>
</evidence>
<dbReference type="PANTHER" id="PTHR13414">
    <property type="entry name" value="HUEL-CATION TRANSPORTER"/>
    <property type="match status" value="1"/>
</dbReference>
<evidence type="ECO:0000259" key="8">
    <source>
        <dbReference type="Pfam" id="PF01545"/>
    </source>
</evidence>
<comment type="caution">
    <text evidence="9">The sequence shown here is derived from an EMBL/GenBank/DDBJ whole genome shotgun (WGS) entry which is preliminary data.</text>
</comment>
<gene>
    <name evidence="9" type="ORF">GCM10018781_49990</name>
</gene>
<dbReference type="InterPro" id="IPR058533">
    <property type="entry name" value="Cation_efflux_TM"/>
</dbReference>
<dbReference type="GO" id="GO:0006829">
    <property type="term" value="P:zinc ion transport"/>
    <property type="evidence" value="ECO:0007669"/>
    <property type="project" value="InterPro"/>
</dbReference>
<sequence length="347" mass="35522">MPNTSPAAGPAVHPVEAGPPGTGDSSGSTVTVIVAGLCNLGISIAKAAAGLIGGSGAMLSEAAHSLADTVTEVLLWLSLRRSTRPADDTHPFGHGRERYVWALLASFATFVGGAVFSVNDGVRTLTGGGKEPGGQALSYLVLGVAFVLESVSLARTVRQVRGEAGQLGVSRRRYLRLTPDTAVRAVYLEDVAALIGLLLAFGGLLCSRLTGSEVWDGCASLLIGALLARVAVVLARANGSLLIGRALPQSAEDRIAGALRELPQVRQVVDLVTLVHGPQDILVAAKVAFESPATAHDVELACEQAERVIRAALPAVSRVYLDPTPGRPAAGQDPGPGEGESGSGSVI</sequence>
<dbReference type="GO" id="GO:0016020">
    <property type="term" value="C:membrane"/>
    <property type="evidence" value="ECO:0007669"/>
    <property type="project" value="UniProtKB-SubCell"/>
</dbReference>
<reference evidence="9" key="1">
    <citation type="journal article" date="2014" name="Int. J. Syst. Evol. Microbiol.">
        <title>Complete genome sequence of Corynebacterium casei LMG S-19264T (=DSM 44701T), isolated from a smear-ripened cheese.</title>
        <authorList>
            <consortium name="US DOE Joint Genome Institute (JGI-PGF)"/>
            <person name="Walter F."/>
            <person name="Albersmeier A."/>
            <person name="Kalinowski J."/>
            <person name="Ruckert C."/>
        </authorList>
    </citation>
    <scope>NUCLEOTIDE SEQUENCE</scope>
    <source>
        <strain evidence="9">JCM 4646</strain>
    </source>
</reference>
<dbReference type="InterPro" id="IPR002524">
    <property type="entry name" value="Cation_efflux"/>
</dbReference>
<evidence type="ECO:0000256" key="2">
    <source>
        <dbReference type="ARBA" id="ARBA00022448"/>
    </source>
</evidence>
<evidence type="ECO:0000313" key="10">
    <source>
        <dbReference type="Proteomes" id="UP000617734"/>
    </source>
</evidence>
<comment type="subcellular location">
    <subcellularLocation>
        <location evidence="1">Membrane</location>
        <topology evidence="1">Multi-pass membrane protein</topology>
    </subcellularLocation>
</comment>
<feature type="transmembrane region" description="Helical" evidence="7">
    <location>
        <begin position="214"/>
        <end position="235"/>
    </location>
</feature>
<dbReference type="PANTHER" id="PTHR13414:SF9">
    <property type="entry name" value="PROTON-COUPLED ZINC ANTIPORTER SLC30A9, MITOCHONDRIAL"/>
    <property type="match status" value="1"/>
</dbReference>
<evidence type="ECO:0000256" key="4">
    <source>
        <dbReference type="ARBA" id="ARBA00022989"/>
    </source>
</evidence>
<feature type="transmembrane region" description="Helical" evidence="7">
    <location>
        <begin position="99"/>
        <end position="116"/>
    </location>
</feature>
<dbReference type="SUPFAM" id="SSF161111">
    <property type="entry name" value="Cation efflux protein transmembrane domain-like"/>
    <property type="match status" value="1"/>
</dbReference>
<feature type="transmembrane region" description="Helical" evidence="7">
    <location>
        <begin position="136"/>
        <end position="154"/>
    </location>
</feature>
<dbReference type="AlphaFoldDB" id="A0A919G3A6"/>
<protein>
    <submittedName>
        <fullName evidence="9">Cation diffusion facilitator transporter</fullName>
    </submittedName>
</protein>
<dbReference type="Pfam" id="PF01545">
    <property type="entry name" value="Cation_efflux"/>
    <property type="match status" value="1"/>
</dbReference>